<feature type="region of interest" description="Disordered" evidence="1">
    <location>
        <begin position="298"/>
        <end position="328"/>
    </location>
</feature>
<evidence type="ECO:0000313" key="5">
    <source>
        <dbReference type="Proteomes" id="UP000590442"/>
    </source>
</evidence>
<comment type="caution">
    <text evidence="4">The sequence shown here is derived from an EMBL/GenBank/DDBJ whole genome shotgun (WGS) entry which is preliminary data.</text>
</comment>
<dbReference type="RefSeq" id="WP_167965027.1">
    <property type="nucleotide sequence ID" value="NZ_JAATJJ010000002.1"/>
</dbReference>
<feature type="domain" description="Cellulose-binding Sde182 nucleoside hydrolase-like" evidence="3">
    <location>
        <begin position="59"/>
        <end position="315"/>
    </location>
</feature>
<dbReference type="GO" id="GO:0016799">
    <property type="term" value="F:hydrolase activity, hydrolyzing N-glycosyl compounds"/>
    <property type="evidence" value="ECO:0007669"/>
    <property type="project" value="InterPro"/>
</dbReference>
<feature type="signal peptide" evidence="2">
    <location>
        <begin position="1"/>
        <end position="22"/>
    </location>
</feature>
<dbReference type="PROSITE" id="PS51257">
    <property type="entry name" value="PROKAR_LIPOPROTEIN"/>
    <property type="match status" value="1"/>
</dbReference>
<dbReference type="InterPro" id="IPR011483">
    <property type="entry name" value="Sde182_NH-like"/>
</dbReference>
<feature type="chain" id="PRO_5032445439" description="Cellulose-binding Sde182 nucleoside hydrolase-like domain-containing protein" evidence="2">
    <location>
        <begin position="23"/>
        <end position="354"/>
    </location>
</feature>
<dbReference type="Pfam" id="PF07632">
    <property type="entry name" value="Sde182_NH-like"/>
    <property type="match status" value="1"/>
</dbReference>
<protein>
    <recommendedName>
        <fullName evidence="3">Cellulose-binding Sde182 nucleoside hydrolase-like domain-containing protein</fullName>
    </recommendedName>
</protein>
<sequence length="354" mass="39540">MKSLIKPLLLVCLVIGSCKPLATQEITEQKPYRVIMSSDFPPLDVIPGGAGYGPAEKRSDPDDIQSMVRFLLYTNDLEVEALIASSGTFANIANKQNILDILDLYDEVDENLRKHNPKFPTADHLKSVTYQGRSGNWGKPVEEIIGEGKNSDGSEAIIKIIDEDDPRPVWIGVWGGPQEVAQAIWKVQQTRTPKELDKFLSKMRIFMIGLGSKTGQDGSGQWMLDNFPNLFVIVSQKTYGGMFAQKSPLGNLEWLNTNIRKNHGPLGAIYPRSGFNPEPPGMQEGDTPTFLHLISAINGKNDPDQPNQESWGGQYEQRDPAKNHWYDGPGRESVSKWLEEIQADFAKRADWMVD</sequence>
<reference evidence="4 5" key="1">
    <citation type="submission" date="2020-03" db="EMBL/GenBank/DDBJ databases">
        <title>Genomic Encyclopedia of Type Strains, Phase IV (KMG-IV): sequencing the most valuable type-strain genomes for metagenomic binning, comparative biology and taxonomic classification.</title>
        <authorList>
            <person name="Goeker M."/>
        </authorList>
    </citation>
    <scope>NUCLEOTIDE SEQUENCE [LARGE SCALE GENOMIC DNA]</scope>
    <source>
        <strain evidence="4 5">DSM 29762</strain>
    </source>
</reference>
<evidence type="ECO:0000256" key="2">
    <source>
        <dbReference type="SAM" id="SignalP"/>
    </source>
</evidence>
<accession>A0A846QTC4</accession>
<keyword evidence="2" id="KW-0732">Signal</keyword>
<gene>
    <name evidence="4" type="ORF">GGR42_002707</name>
</gene>
<dbReference type="Proteomes" id="UP000590442">
    <property type="component" value="Unassembled WGS sequence"/>
</dbReference>
<dbReference type="InterPro" id="IPR036452">
    <property type="entry name" value="Ribo_hydro-like"/>
</dbReference>
<evidence type="ECO:0000256" key="1">
    <source>
        <dbReference type="SAM" id="MobiDB-lite"/>
    </source>
</evidence>
<dbReference type="EMBL" id="JAATJJ010000002">
    <property type="protein sequence ID" value="NJB72216.1"/>
    <property type="molecule type" value="Genomic_DNA"/>
</dbReference>
<name>A0A846QTC4_9FLAO</name>
<feature type="compositionally biased region" description="Basic and acidic residues" evidence="1">
    <location>
        <begin position="316"/>
        <end position="328"/>
    </location>
</feature>
<organism evidence="4 5">
    <name type="scientific">Saonia flava</name>
    <dbReference type="NCBI Taxonomy" id="523696"/>
    <lineage>
        <taxon>Bacteria</taxon>
        <taxon>Pseudomonadati</taxon>
        <taxon>Bacteroidota</taxon>
        <taxon>Flavobacteriia</taxon>
        <taxon>Flavobacteriales</taxon>
        <taxon>Flavobacteriaceae</taxon>
        <taxon>Saonia</taxon>
    </lineage>
</organism>
<evidence type="ECO:0000259" key="3">
    <source>
        <dbReference type="Pfam" id="PF07632"/>
    </source>
</evidence>
<keyword evidence="5" id="KW-1185">Reference proteome</keyword>
<evidence type="ECO:0000313" key="4">
    <source>
        <dbReference type="EMBL" id="NJB72216.1"/>
    </source>
</evidence>
<dbReference type="SUPFAM" id="SSF53590">
    <property type="entry name" value="Nucleoside hydrolase"/>
    <property type="match status" value="1"/>
</dbReference>
<proteinExistence type="predicted"/>
<dbReference type="AlphaFoldDB" id="A0A846QTC4"/>
<dbReference type="Gene3D" id="3.90.245.10">
    <property type="entry name" value="Ribonucleoside hydrolase-like"/>
    <property type="match status" value="1"/>
</dbReference>